<dbReference type="GO" id="GO:0106300">
    <property type="term" value="P:protein-DNA covalent cross-linking repair"/>
    <property type="evidence" value="ECO:0007669"/>
    <property type="project" value="InterPro"/>
</dbReference>
<organism evidence="9">
    <name type="scientific">Chloropicon laureae</name>
    <dbReference type="NCBI Taxonomy" id="464258"/>
    <lineage>
        <taxon>Eukaryota</taxon>
        <taxon>Viridiplantae</taxon>
        <taxon>Chlorophyta</taxon>
        <taxon>Chloropicophyceae</taxon>
        <taxon>Chloropicales</taxon>
        <taxon>Chloropicaceae</taxon>
        <taxon>Chloropicon</taxon>
    </lineage>
</organism>
<keyword evidence="7" id="KW-0456">Lyase</keyword>
<proteinExistence type="inferred from homology"/>
<evidence type="ECO:0000256" key="5">
    <source>
        <dbReference type="ARBA" id="ARBA00023124"/>
    </source>
</evidence>
<keyword evidence="6" id="KW-0238">DNA-binding</keyword>
<feature type="region of interest" description="Disordered" evidence="8">
    <location>
        <begin position="173"/>
        <end position="250"/>
    </location>
</feature>
<dbReference type="InterPro" id="IPR036590">
    <property type="entry name" value="SRAP-like"/>
</dbReference>
<gene>
    <name evidence="9" type="ORF">CLAU1311_LOCUS2016</name>
</gene>
<name>A0A7S2YZK9_9CHLO</name>
<protein>
    <recommendedName>
        <fullName evidence="10">Embryonic stem cell-specific 5-hydroxymethylcytosine-binding protein</fullName>
    </recommendedName>
</protein>
<comment type="similarity">
    <text evidence="1">Belongs to the SOS response-associated peptidase family.</text>
</comment>
<dbReference type="InterPro" id="IPR003738">
    <property type="entry name" value="SRAP"/>
</dbReference>
<reference evidence="9" key="1">
    <citation type="submission" date="2021-01" db="EMBL/GenBank/DDBJ databases">
        <authorList>
            <person name="Corre E."/>
            <person name="Pelletier E."/>
            <person name="Niang G."/>
            <person name="Scheremetjew M."/>
            <person name="Finn R."/>
            <person name="Kale V."/>
            <person name="Holt S."/>
            <person name="Cochrane G."/>
            <person name="Meng A."/>
            <person name="Brown T."/>
            <person name="Cohen L."/>
        </authorList>
    </citation>
    <scope>NUCLEOTIDE SEQUENCE</scope>
    <source>
        <strain evidence="9">RCC856</strain>
    </source>
</reference>
<evidence type="ECO:0000256" key="8">
    <source>
        <dbReference type="SAM" id="MobiDB-lite"/>
    </source>
</evidence>
<dbReference type="AlphaFoldDB" id="A0A7S2YZK9"/>
<dbReference type="Pfam" id="PF02586">
    <property type="entry name" value="SRAP"/>
    <property type="match status" value="1"/>
</dbReference>
<accession>A0A7S2YZK9</accession>
<keyword evidence="2" id="KW-0645">Protease</keyword>
<evidence type="ECO:0000256" key="6">
    <source>
        <dbReference type="ARBA" id="ARBA00023125"/>
    </source>
</evidence>
<dbReference type="SUPFAM" id="SSF143081">
    <property type="entry name" value="BB1717-like"/>
    <property type="match status" value="1"/>
</dbReference>
<keyword evidence="3" id="KW-0227">DNA damage</keyword>
<sequence>MFFWEKPKKLRRRRCIVPVNGFYEWKKEGASGKTKQPYLVYAAAGEKGAKGQPESIMYLAGLYDVWFDTGSQQEEFTYTILTTEPLESVAWLHNRMPVIKMDWSEWLDCSGAGDDGTGGKGDLTAIGKLAGAVHMGQNQLQWHAVTPKMGNVRYDSKECSLDMNRNQKTLSLFGAPPSPGSAPQEAVGGLKLSQGGSPALSKRRKREEDVSAATEQRTKQQQKQKQKQQRRHKSPKATDKNQRSSTSFFK</sequence>
<dbReference type="GO" id="GO:0016829">
    <property type="term" value="F:lyase activity"/>
    <property type="evidence" value="ECO:0007669"/>
    <property type="project" value="UniProtKB-KW"/>
</dbReference>
<dbReference type="GO" id="GO:0008233">
    <property type="term" value="F:peptidase activity"/>
    <property type="evidence" value="ECO:0007669"/>
    <property type="project" value="UniProtKB-KW"/>
</dbReference>
<evidence type="ECO:0000256" key="1">
    <source>
        <dbReference type="ARBA" id="ARBA00008136"/>
    </source>
</evidence>
<dbReference type="PANTHER" id="PTHR13604:SF0">
    <property type="entry name" value="ABASIC SITE PROCESSING PROTEIN HMCES"/>
    <property type="match status" value="1"/>
</dbReference>
<evidence type="ECO:0000256" key="3">
    <source>
        <dbReference type="ARBA" id="ARBA00022763"/>
    </source>
</evidence>
<feature type="compositionally biased region" description="Basic residues" evidence="8">
    <location>
        <begin position="220"/>
        <end position="235"/>
    </location>
</feature>
<dbReference type="Gene3D" id="3.90.1680.10">
    <property type="entry name" value="SOS response associated peptidase-like"/>
    <property type="match status" value="1"/>
</dbReference>
<dbReference type="PANTHER" id="PTHR13604">
    <property type="entry name" value="DC12-RELATED"/>
    <property type="match status" value="1"/>
</dbReference>
<evidence type="ECO:0008006" key="10">
    <source>
        <dbReference type="Google" id="ProtNLM"/>
    </source>
</evidence>
<evidence type="ECO:0000256" key="7">
    <source>
        <dbReference type="ARBA" id="ARBA00023239"/>
    </source>
</evidence>
<evidence type="ECO:0000256" key="2">
    <source>
        <dbReference type="ARBA" id="ARBA00022670"/>
    </source>
</evidence>
<dbReference type="GO" id="GO:0006508">
    <property type="term" value="P:proteolysis"/>
    <property type="evidence" value="ECO:0007669"/>
    <property type="project" value="UniProtKB-KW"/>
</dbReference>
<evidence type="ECO:0000313" key="9">
    <source>
        <dbReference type="EMBL" id="CAE0013738.1"/>
    </source>
</evidence>
<dbReference type="GO" id="GO:0003697">
    <property type="term" value="F:single-stranded DNA binding"/>
    <property type="evidence" value="ECO:0007669"/>
    <property type="project" value="InterPro"/>
</dbReference>
<keyword evidence="4" id="KW-0378">Hydrolase</keyword>
<keyword evidence="5" id="KW-0190">Covalent protein-DNA linkage</keyword>
<dbReference type="EMBL" id="HBHU01003059">
    <property type="protein sequence ID" value="CAE0013738.1"/>
    <property type="molecule type" value="Transcribed_RNA"/>
</dbReference>
<evidence type="ECO:0000256" key="4">
    <source>
        <dbReference type="ARBA" id="ARBA00022801"/>
    </source>
</evidence>